<sequence length="73" mass="8165">MSFFKSSTERDPNNSIVRLHTTIWVLIYGGLLALVFGVVMQRFDEELGWYLVGAGGVLTVVGTALIYVRARMK</sequence>
<keyword evidence="3" id="KW-1185">Reference proteome</keyword>
<accession>A0A6H2H9C8</accession>
<proteinExistence type="predicted"/>
<dbReference type="Proteomes" id="UP000502041">
    <property type="component" value="Chromosome"/>
</dbReference>
<reference evidence="2 3" key="1">
    <citation type="submission" date="2020-04" db="EMBL/GenBank/DDBJ databases">
        <title>Complete genome of a Psychrophilic, Marine, Gas Vacuolate Bacterium Polaromonas vacuolata KCTC 22033T.</title>
        <authorList>
            <person name="Hwang K."/>
            <person name="Kim K.M."/>
        </authorList>
    </citation>
    <scope>NUCLEOTIDE SEQUENCE [LARGE SCALE GENOMIC DNA]</scope>
    <source>
        <strain evidence="2 3">KCTC 22033</strain>
    </source>
</reference>
<evidence type="ECO:0000256" key="1">
    <source>
        <dbReference type="SAM" id="Phobius"/>
    </source>
</evidence>
<dbReference type="RefSeq" id="WP_168922163.1">
    <property type="nucleotide sequence ID" value="NZ_CP051461.1"/>
</dbReference>
<feature type="transmembrane region" description="Helical" evidence="1">
    <location>
        <begin position="47"/>
        <end position="68"/>
    </location>
</feature>
<keyword evidence="1" id="KW-0472">Membrane</keyword>
<gene>
    <name evidence="2" type="ORF">HC248_01771</name>
</gene>
<protein>
    <submittedName>
        <fullName evidence="2">Uncharacterized protein</fullName>
    </submittedName>
</protein>
<keyword evidence="1" id="KW-0812">Transmembrane</keyword>
<dbReference type="KEGG" id="pvac:HC248_01771"/>
<evidence type="ECO:0000313" key="2">
    <source>
        <dbReference type="EMBL" id="QJC56465.1"/>
    </source>
</evidence>
<evidence type="ECO:0000313" key="3">
    <source>
        <dbReference type="Proteomes" id="UP000502041"/>
    </source>
</evidence>
<dbReference type="AlphaFoldDB" id="A0A6H2H9C8"/>
<organism evidence="2 3">
    <name type="scientific">Polaromonas vacuolata</name>
    <dbReference type="NCBI Taxonomy" id="37448"/>
    <lineage>
        <taxon>Bacteria</taxon>
        <taxon>Pseudomonadati</taxon>
        <taxon>Pseudomonadota</taxon>
        <taxon>Betaproteobacteria</taxon>
        <taxon>Burkholderiales</taxon>
        <taxon>Comamonadaceae</taxon>
        <taxon>Polaromonas</taxon>
    </lineage>
</organism>
<name>A0A6H2H9C8_9BURK</name>
<dbReference type="EMBL" id="CP051461">
    <property type="protein sequence ID" value="QJC56465.1"/>
    <property type="molecule type" value="Genomic_DNA"/>
</dbReference>
<feature type="transmembrane region" description="Helical" evidence="1">
    <location>
        <begin position="21"/>
        <end position="41"/>
    </location>
</feature>
<keyword evidence="1" id="KW-1133">Transmembrane helix</keyword>